<dbReference type="AlphaFoldDB" id="A0A9W2YTF0"/>
<name>A0A9W2YTF0_BIOGL</name>
<evidence type="ECO:0000256" key="2">
    <source>
        <dbReference type="SAM" id="Phobius"/>
    </source>
</evidence>
<accession>A0A9W2YTF0</accession>
<keyword evidence="2" id="KW-1133">Transmembrane helix</keyword>
<evidence type="ECO:0000313" key="4">
    <source>
        <dbReference type="RefSeq" id="XP_055865890.1"/>
    </source>
</evidence>
<gene>
    <name evidence="4" type="primary">LOC106053398</name>
</gene>
<dbReference type="Proteomes" id="UP001165740">
    <property type="component" value="Chromosome 14"/>
</dbReference>
<dbReference type="GeneID" id="106053398"/>
<proteinExistence type="predicted"/>
<evidence type="ECO:0000256" key="1">
    <source>
        <dbReference type="SAM" id="MobiDB-lite"/>
    </source>
</evidence>
<keyword evidence="2" id="KW-0472">Membrane</keyword>
<feature type="transmembrane region" description="Helical" evidence="2">
    <location>
        <begin position="126"/>
        <end position="151"/>
    </location>
</feature>
<evidence type="ECO:0000313" key="3">
    <source>
        <dbReference type="Proteomes" id="UP001165740"/>
    </source>
</evidence>
<sequence length="247" mass="28260">MEDFNITCVLKKVFPKAFCKFDVTLNYTEEIKGIVTYRHTEIENGDYYLSSCYFRSENPENGSYYVNVTMYPNITGTEGDIKYGKTSAFQTQDSYEKTTEITTEIVFATTSLNTTRKHEWFSDTDFTFLVILSCVVLLLITISIIVLFLIIKRKRVHSHLRANKVTTEIDNTEIYSLMLPRPKLNSLGITYDSSGEVKTDIIKSSQPKRLNVGYVNCTNVTDSSDTHRRENNNPPQSGCRSPAKFKI</sequence>
<dbReference type="RefSeq" id="XP_055865890.1">
    <property type="nucleotide sequence ID" value="XM_056009915.1"/>
</dbReference>
<reference evidence="4" key="1">
    <citation type="submission" date="2025-08" db="UniProtKB">
        <authorList>
            <consortium name="RefSeq"/>
        </authorList>
    </citation>
    <scope>IDENTIFICATION</scope>
</reference>
<keyword evidence="2" id="KW-0812">Transmembrane</keyword>
<keyword evidence="3" id="KW-1185">Reference proteome</keyword>
<organism evidence="3 4">
    <name type="scientific">Biomphalaria glabrata</name>
    <name type="common">Bloodfluke planorb</name>
    <name type="synonym">Freshwater snail</name>
    <dbReference type="NCBI Taxonomy" id="6526"/>
    <lineage>
        <taxon>Eukaryota</taxon>
        <taxon>Metazoa</taxon>
        <taxon>Spiralia</taxon>
        <taxon>Lophotrochozoa</taxon>
        <taxon>Mollusca</taxon>
        <taxon>Gastropoda</taxon>
        <taxon>Heterobranchia</taxon>
        <taxon>Euthyneura</taxon>
        <taxon>Panpulmonata</taxon>
        <taxon>Hygrophila</taxon>
        <taxon>Lymnaeoidea</taxon>
        <taxon>Planorbidae</taxon>
        <taxon>Biomphalaria</taxon>
    </lineage>
</organism>
<protein>
    <submittedName>
        <fullName evidence="4">Uncharacterized protein LOC106053398 isoform X6</fullName>
    </submittedName>
</protein>
<feature type="region of interest" description="Disordered" evidence="1">
    <location>
        <begin position="221"/>
        <end position="247"/>
    </location>
</feature>